<keyword evidence="4" id="KW-1185">Reference proteome</keyword>
<dbReference type="PANTHER" id="PTHR24099:SF11">
    <property type="entry name" value="FIBRONECTIN TYPE III DOMAIN-CONTAINING 3BA-RELATED"/>
    <property type="match status" value="1"/>
</dbReference>
<protein>
    <recommendedName>
        <fullName evidence="2">Fibronectin type-III domain-containing protein</fullName>
    </recommendedName>
</protein>
<sequence length="563" mass="59809">MKLWAVHTDNGVINYSFAYDANSNPTTIADDQRGGAYTRWMTYDGLDRLTGAGSGMFGGTDNWHRFTYNALDNITSWKLAGVKDYANYIYDASNRLTNIQNTTGASVVALSYDLQGNLQNKNGQSYYFDYGNRLRWANGQESYRYDTQGRRVTSYSPSPARIPILSLYAMDGKLMYTDDQRQGQTLAYLYLSGSQVARVRDANAPPSTPILTVPSSNVGGSYALTWSTTTATDYYMLEETTNGGTTWSTLYSGTATNAAVSGRAPGSYGYRIKACNARGCSGVSTTSTVQVLTAPTAAPTVSVPANTFTGTYTANWSLVSGAGRYELEESYNGGGWTQVYNGTGTAASFSSRAAGTYAYHARGCNAAGCGPFSGAATIQVIYMPNGTPTLTVPGSNTSGSYTATWTAVSAADRYELQESANGGAWSQVYSGGVTSTTFSGRTTGSYGYQVRACNAAGCGPYSATGTVSVVVTPAVPTLSGEGTKDWDTKPYPIVWAVSWSASQGATSYQLERQSGTTVTAVYTGPNTTFSENGSGTSSYSYHVRACSGSQCSAWSAWYAPPVN</sequence>
<evidence type="ECO:0000313" key="3">
    <source>
        <dbReference type="EMBL" id="PNS08371.1"/>
    </source>
</evidence>
<dbReference type="InterPro" id="IPR050617">
    <property type="entry name" value="E3_ligase_FN3/SPRY"/>
</dbReference>
<dbReference type="SUPFAM" id="SSF49265">
    <property type="entry name" value="Fibronectin type III"/>
    <property type="match status" value="2"/>
</dbReference>
<evidence type="ECO:0000256" key="1">
    <source>
        <dbReference type="ARBA" id="ARBA00022737"/>
    </source>
</evidence>
<dbReference type="PROSITE" id="PS50853">
    <property type="entry name" value="FN3"/>
    <property type="match status" value="2"/>
</dbReference>
<dbReference type="RefSeq" id="WP_129588445.1">
    <property type="nucleotide sequence ID" value="NZ_NPZB01000002.1"/>
</dbReference>
<dbReference type="Proteomes" id="UP000236220">
    <property type="component" value="Unassembled WGS sequence"/>
</dbReference>
<reference evidence="3 4" key="1">
    <citation type="submission" date="2017-08" db="EMBL/GenBank/DDBJ databases">
        <title>Lysobacter sylvestris genome.</title>
        <authorList>
            <person name="Zhang D.-C."/>
            <person name="Albuquerque L."/>
            <person name="Franca L."/>
            <person name="Froufe H.J.C."/>
            <person name="Barroso C."/>
            <person name="Egas C."/>
            <person name="Da Costa M."/>
            <person name="Margesin R."/>
        </authorList>
    </citation>
    <scope>NUCLEOTIDE SEQUENCE [LARGE SCALE GENOMIC DNA]</scope>
    <source>
        <strain evidence="3 4">AM20-91</strain>
    </source>
</reference>
<name>A0A2K1Q002_9GAMM</name>
<keyword evidence="1" id="KW-0677">Repeat</keyword>
<proteinExistence type="predicted"/>
<dbReference type="Pfam" id="PF25023">
    <property type="entry name" value="TEN_YD-shell"/>
    <property type="match status" value="1"/>
</dbReference>
<dbReference type="InterPro" id="IPR056823">
    <property type="entry name" value="TEN-like_YD-shell"/>
</dbReference>
<dbReference type="Gene3D" id="2.60.40.10">
    <property type="entry name" value="Immunoglobulins"/>
    <property type="match status" value="3"/>
</dbReference>
<dbReference type="PANTHER" id="PTHR24099">
    <property type="entry name" value="E3 UBIQUITIN-PROTEIN LIGASE TRIM36-RELATED"/>
    <property type="match status" value="1"/>
</dbReference>
<dbReference type="InterPro" id="IPR013783">
    <property type="entry name" value="Ig-like_fold"/>
</dbReference>
<comment type="caution">
    <text evidence="3">The sequence shown here is derived from an EMBL/GenBank/DDBJ whole genome shotgun (WGS) entry which is preliminary data.</text>
</comment>
<dbReference type="AlphaFoldDB" id="A0A2K1Q002"/>
<accession>A0A2K1Q002</accession>
<dbReference type="Gene3D" id="2.180.10.10">
    <property type="entry name" value="RHS repeat-associated core"/>
    <property type="match status" value="1"/>
</dbReference>
<dbReference type="OrthoDB" id="9816400at2"/>
<dbReference type="InterPro" id="IPR036116">
    <property type="entry name" value="FN3_sf"/>
</dbReference>
<evidence type="ECO:0000259" key="2">
    <source>
        <dbReference type="PROSITE" id="PS50853"/>
    </source>
</evidence>
<organism evidence="3 4">
    <name type="scientific">Solilutibacter silvestris</name>
    <dbReference type="NCBI Taxonomy" id="1645665"/>
    <lineage>
        <taxon>Bacteria</taxon>
        <taxon>Pseudomonadati</taxon>
        <taxon>Pseudomonadota</taxon>
        <taxon>Gammaproteobacteria</taxon>
        <taxon>Lysobacterales</taxon>
        <taxon>Lysobacteraceae</taxon>
        <taxon>Solilutibacter</taxon>
    </lineage>
</organism>
<evidence type="ECO:0000313" key="4">
    <source>
        <dbReference type="Proteomes" id="UP000236220"/>
    </source>
</evidence>
<dbReference type="InterPro" id="IPR003961">
    <property type="entry name" value="FN3_dom"/>
</dbReference>
<feature type="domain" description="Fibronectin type-III" evidence="2">
    <location>
        <begin position="205"/>
        <end position="296"/>
    </location>
</feature>
<dbReference type="EMBL" id="NPZB01000002">
    <property type="protein sequence ID" value="PNS08371.1"/>
    <property type="molecule type" value="Genomic_DNA"/>
</dbReference>
<feature type="domain" description="Fibronectin type-III" evidence="2">
    <location>
        <begin position="384"/>
        <end position="474"/>
    </location>
</feature>
<gene>
    <name evidence="3" type="ORF">Lysil_2547</name>
</gene>